<keyword evidence="8" id="KW-0645">Protease</keyword>
<protein>
    <recommendedName>
        <fullName evidence="5">Carboxypeptidase Q</fullName>
    </recommendedName>
    <alternativeName>
        <fullName evidence="20">Plasma glutamate carboxypeptidase</fullName>
    </alternativeName>
</protein>
<evidence type="ECO:0000256" key="8">
    <source>
        <dbReference type="ARBA" id="ARBA00022670"/>
    </source>
</evidence>
<evidence type="ECO:0000256" key="19">
    <source>
        <dbReference type="ARBA" id="ARBA00025833"/>
    </source>
</evidence>
<gene>
    <name evidence="23" type="ORF">GCM10022276_04490</name>
</gene>
<evidence type="ECO:0000256" key="12">
    <source>
        <dbReference type="ARBA" id="ARBA00022824"/>
    </source>
</evidence>
<keyword evidence="7" id="KW-0121">Carboxypeptidase</keyword>
<evidence type="ECO:0000313" key="23">
    <source>
        <dbReference type="EMBL" id="GAA3888480.1"/>
    </source>
</evidence>
<feature type="signal peptide" evidence="21">
    <location>
        <begin position="1"/>
        <end position="19"/>
    </location>
</feature>
<evidence type="ECO:0000256" key="5">
    <source>
        <dbReference type="ARBA" id="ARBA00014116"/>
    </source>
</evidence>
<evidence type="ECO:0000256" key="20">
    <source>
        <dbReference type="ARBA" id="ARBA00033328"/>
    </source>
</evidence>
<dbReference type="Gene3D" id="3.40.630.10">
    <property type="entry name" value="Zn peptidases"/>
    <property type="match status" value="1"/>
</dbReference>
<evidence type="ECO:0000256" key="9">
    <source>
        <dbReference type="ARBA" id="ARBA00022723"/>
    </source>
</evidence>
<dbReference type="SUPFAM" id="SSF53187">
    <property type="entry name" value="Zn-dependent exopeptidases"/>
    <property type="match status" value="1"/>
</dbReference>
<dbReference type="Proteomes" id="UP001500827">
    <property type="component" value="Unassembled WGS sequence"/>
</dbReference>
<comment type="subunit">
    <text evidence="19">Homodimer. The monomeric form is inactive while the homodimer is active.</text>
</comment>
<evidence type="ECO:0000256" key="21">
    <source>
        <dbReference type="SAM" id="SignalP"/>
    </source>
</evidence>
<sequence>MKSRLIAAFLIAAAAPALAQQPPAPMPVVPAQIAALRDAALQDNFAWDITEGLTTEVGPRLDGTPAEARAREWAVAKLRALGFSNVRVENFTITNWTRGAEDAEILAPFPQRLVVAALGNSASTGPSGITGEVVGFDTLGDLQAAPDSAVRGKIVFVSHAMPRTQDGSGYGYFGGPRRQGPTVASQKGALAIVIRSIGTDYHRNPHAGVQTFGTGVKPIPAGALSLPDAEQLQRILKRRKPVTMHLTLVSQSGPAPSGNVIAELPGRDPKLPPILVGGHLDSWDLGTGAIDDASGIAIATAAAKRIMDAGRPLRTIRVVWFGSEEMGLFGGLDYQKRHGSEPHYAMAESDFGAGKIWKVNTKLGKDRDAEARLLQAALAPLGIVPGKMDDADGSDIGPMIEAGAPGVGLSQDGTYYFDLHHTPDDTLDKIDLGDLRQNVAAWTAMLAVLSGGIEPEPKRKLRR</sequence>
<proteinExistence type="predicted"/>
<keyword evidence="10 21" id="KW-0732">Signal</keyword>
<evidence type="ECO:0000256" key="11">
    <source>
        <dbReference type="ARBA" id="ARBA00022801"/>
    </source>
</evidence>
<evidence type="ECO:0000256" key="6">
    <source>
        <dbReference type="ARBA" id="ARBA00022525"/>
    </source>
</evidence>
<keyword evidence="6" id="KW-0964">Secreted</keyword>
<comment type="caution">
    <text evidence="23">The sequence shown here is derived from an EMBL/GenBank/DDBJ whole genome shotgun (WGS) entry which is preliminary data.</text>
</comment>
<dbReference type="Gene3D" id="3.50.30.30">
    <property type="match status" value="1"/>
</dbReference>
<keyword evidence="12" id="KW-0256">Endoplasmic reticulum</keyword>
<evidence type="ECO:0000256" key="2">
    <source>
        <dbReference type="ARBA" id="ARBA00004371"/>
    </source>
</evidence>
<reference evidence="24" key="1">
    <citation type="journal article" date="2019" name="Int. J. Syst. Evol. Microbiol.">
        <title>The Global Catalogue of Microorganisms (GCM) 10K type strain sequencing project: providing services to taxonomists for standard genome sequencing and annotation.</title>
        <authorList>
            <consortium name="The Broad Institute Genomics Platform"/>
            <consortium name="The Broad Institute Genome Sequencing Center for Infectious Disease"/>
            <person name="Wu L."/>
            <person name="Ma J."/>
        </authorList>
    </citation>
    <scope>NUCLEOTIDE SEQUENCE [LARGE SCALE GENOMIC DNA]</scope>
    <source>
        <strain evidence="24">JCM 17543</strain>
    </source>
</reference>
<dbReference type="Pfam" id="PF04389">
    <property type="entry name" value="Peptidase_M28"/>
    <property type="match status" value="1"/>
</dbReference>
<keyword evidence="24" id="KW-1185">Reference proteome</keyword>
<dbReference type="InterPro" id="IPR039866">
    <property type="entry name" value="CPQ"/>
</dbReference>
<keyword evidence="15" id="KW-0482">Metalloprotease</keyword>
<keyword evidence="18" id="KW-0458">Lysosome</keyword>
<keyword evidence="9" id="KW-0479">Metal-binding</keyword>
<dbReference type="RefSeq" id="WP_344698069.1">
    <property type="nucleotide sequence ID" value="NZ_BAABBM010000001.1"/>
</dbReference>
<feature type="chain" id="PRO_5045234798" description="Carboxypeptidase Q" evidence="21">
    <location>
        <begin position="20"/>
        <end position="463"/>
    </location>
</feature>
<evidence type="ECO:0000259" key="22">
    <source>
        <dbReference type="Pfam" id="PF04389"/>
    </source>
</evidence>
<keyword evidence="17" id="KW-0325">Glycoprotein</keyword>
<name>A0ABP7KXR9_9SPHN</name>
<evidence type="ECO:0000256" key="18">
    <source>
        <dbReference type="ARBA" id="ARBA00023228"/>
    </source>
</evidence>
<evidence type="ECO:0000256" key="16">
    <source>
        <dbReference type="ARBA" id="ARBA00023145"/>
    </source>
</evidence>
<dbReference type="PANTHER" id="PTHR12053:SF3">
    <property type="entry name" value="CARBOXYPEPTIDASE Q"/>
    <property type="match status" value="1"/>
</dbReference>
<dbReference type="EMBL" id="BAABBM010000001">
    <property type="protein sequence ID" value="GAA3888480.1"/>
    <property type="molecule type" value="Genomic_DNA"/>
</dbReference>
<dbReference type="PANTHER" id="PTHR12053">
    <property type="entry name" value="PROTEASE FAMILY M28 PLASMA GLUTAMATE CARBOXYPEPTIDASE-RELATED"/>
    <property type="match status" value="1"/>
</dbReference>
<keyword evidence="16" id="KW-0865">Zymogen</keyword>
<evidence type="ECO:0000256" key="17">
    <source>
        <dbReference type="ARBA" id="ARBA00023180"/>
    </source>
</evidence>
<evidence type="ECO:0000256" key="1">
    <source>
        <dbReference type="ARBA" id="ARBA00004240"/>
    </source>
</evidence>
<evidence type="ECO:0000256" key="4">
    <source>
        <dbReference type="ARBA" id="ARBA00004613"/>
    </source>
</evidence>
<evidence type="ECO:0000256" key="7">
    <source>
        <dbReference type="ARBA" id="ARBA00022645"/>
    </source>
</evidence>
<organism evidence="23 24">
    <name type="scientific">Sphingomonas limnosediminicola</name>
    <dbReference type="NCBI Taxonomy" id="940133"/>
    <lineage>
        <taxon>Bacteria</taxon>
        <taxon>Pseudomonadati</taxon>
        <taxon>Pseudomonadota</taxon>
        <taxon>Alphaproteobacteria</taxon>
        <taxon>Sphingomonadales</taxon>
        <taxon>Sphingomonadaceae</taxon>
        <taxon>Sphingomonas</taxon>
    </lineage>
</organism>
<evidence type="ECO:0000256" key="15">
    <source>
        <dbReference type="ARBA" id="ARBA00023049"/>
    </source>
</evidence>
<evidence type="ECO:0000256" key="10">
    <source>
        <dbReference type="ARBA" id="ARBA00022729"/>
    </source>
</evidence>
<evidence type="ECO:0000256" key="3">
    <source>
        <dbReference type="ARBA" id="ARBA00004555"/>
    </source>
</evidence>
<dbReference type="InterPro" id="IPR007484">
    <property type="entry name" value="Peptidase_M28"/>
</dbReference>
<keyword evidence="13" id="KW-0862">Zinc</keyword>
<keyword evidence="14" id="KW-0333">Golgi apparatus</keyword>
<comment type="subcellular location">
    <subcellularLocation>
        <location evidence="1">Endoplasmic reticulum</location>
    </subcellularLocation>
    <subcellularLocation>
        <location evidence="3">Golgi apparatus</location>
    </subcellularLocation>
    <subcellularLocation>
        <location evidence="2">Lysosome</location>
    </subcellularLocation>
    <subcellularLocation>
        <location evidence="4">Secreted</location>
    </subcellularLocation>
</comment>
<accession>A0ABP7KXR9</accession>
<evidence type="ECO:0000256" key="14">
    <source>
        <dbReference type="ARBA" id="ARBA00023034"/>
    </source>
</evidence>
<evidence type="ECO:0000313" key="24">
    <source>
        <dbReference type="Proteomes" id="UP001500827"/>
    </source>
</evidence>
<evidence type="ECO:0000256" key="13">
    <source>
        <dbReference type="ARBA" id="ARBA00022833"/>
    </source>
</evidence>
<feature type="domain" description="Peptidase M28" evidence="22">
    <location>
        <begin position="259"/>
        <end position="442"/>
    </location>
</feature>
<keyword evidence="11" id="KW-0378">Hydrolase</keyword>